<evidence type="ECO:0000313" key="2">
    <source>
        <dbReference type="Proteomes" id="UP001060085"/>
    </source>
</evidence>
<keyword evidence="2" id="KW-1185">Reference proteome</keyword>
<sequence>MEYPFPSKERVGGGSWASPRAQMDCGSSWDGCSRPASLEDSFQELLTFDGYAGWCHSPNATTDQMFASCASSPLNSCYAPFDGLNFGEQSTEAAFHGINSEIVQNCFNDQDKVMYFEELGTRSNSSTRCLEEVDQAVKKGKGCRQQNTTIDAGNSMVPRSPSQPLAEKMLRALSLFKESAGEGILAQVWVPVRTGEHYILSTSEQPYLLDHVLSGYREVSRAFTFGAEVKSGSFLGLPGRVFASRIPEWTSNVLYYNRAEYLRVHHARDHEVRGSIALPVFNGDPLDLSCCAVLELVTVKEKVNFDLEMENVCQALKAVNLRSTAPPRLYPECLSNNQRAALAEITDVLRAVCHAHRLPLALTWIPCIYAEGVGDEVIRVRVRGCTTGSSERCILCVEDTACYVNDRDMEGFIHACMEHYLEEGQGIVGKALQSNHPFFFPDVKEYNISEYPLVHHARKFGLNAAVAIRLRSTYTGDDDYILEFFLPISMSGSAEQQLLLNNLSSTMQRICRSLRTVSDSELITGEDSRVEFPDELNLKGPPVALSRKLRSNSNIDNEVLMNLSNPENAQMEDKVCPDQAYNVPGPCFGYGFQF</sequence>
<comment type="caution">
    <text evidence="1">The sequence shown here is derived from an EMBL/GenBank/DDBJ whole genome shotgun (WGS) entry which is preliminary data.</text>
</comment>
<name>A0ACB9ZY40_CATRO</name>
<gene>
    <name evidence="1" type="ORF">M9H77_30734</name>
</gene>
<dbReference type="Proteomes" id="UP001060085">
    <property type="component" value="Linkage Group LG07"/>
</dbReference>
<proteinExistence type="predicted"/>
<accession>A0ACB9ZY40</accession>
<protein>
    <submittedName>
        <fullName evidence="1">Uncharacterized protein</fullName>
    </submittedName>
</protein>
<dbReference type="EMBL" id="CM044707">
    <property type="protein sequence ID" value="KAI5653547.1"/>
    <property type="molecule type" value="Genomic_DNA"/>
</dbReference>
<organism evidence="1 2">
    <name type="scientific">Catharanthus roseus</name>
    <name type="common">Madagascar periwinkle</name>
    <name type="synonym">Vinca rosea</name>
    <dbReference type="NCBI Taxonomy" id="4058"/>
    <lineage>
        <taxon>Eukaryota</taxon>
        <taxon>Viridiplantae</taxon>
        <taxon>Streptophyta</taxon>
        <taxon>Embryophyta</taxon>
        <taxon>Tracheophyta</taxon>
        <taxon>Spermatophyta</taxon>
        <taxon>Magnoliopsida</taxon>
        <taxon>eudicotyledons</taxon>
        <taxon>Gunneridae</taxon>
        <taxon>Pentapetalae</taxon>
        <taxon>asterids</taxon>
        <taxon>lamiids</taxon>
        <taxon>Gentianales</taxon>
        <taxon>Apocynaceae</taxon>
        <taxon>Rauvolfioideae</taxon>
        <taxon>Vinceae</taxon>
        <taxon>Catharanthinae</taxon>
        <taxon>Catharanthus</taxon>
    </lineage>
</organism>
<reference evidence="2" key="1">
    <citation type="journal article" date="2023" name="Nat. Plants">
        <title>Single-cell RNA sequencing provides a high-resolution roadmap for understanding the multicellular compartmentation of specialized metabolism.</title>
        <authorList>
            <person name="Sun S."/>
            <person name="Shen X."/>
            <person name="Li Y."/>
            <person name="Li Y."/>
            <person name="Wang S."/>
            <person name="Li R."/>
            <person name="Zhang H."/>
            <person name="Shen G."/>
            <person name="Guo B."/>
            <person name="Wei J."/>
            <person name="Xu J."/>
            <person name="St-Pierre B."/>
            <person name="Chen S."/>
            <person name="Sun C."/>
        </authorList>
    </citation>
    <scope>NUCLEOTIDE SEQUENCE [LARGE SCALE GENOMIC DNA]</scope>
</reference>
<evidence type="ECO:0000313" key="1">
    <source>
        <dbReference type="EMBL" id="KAI5653547.1"/>
    </source>
</evidence>